<proteinExistence type="inferred from homology"/>
<dbReference type="FunCoup" id="A0A7R8UYB4">
    <property type="interactions" value="73"/>
</dbReference>
<evidence type="ECO:0000256" key="5">
    <source>
        <dbReference type="ARBA" id="ARBA00023187"/>
    </source>
</evidence>
<feature type="domain" description="RRM" evidence="7">
    <location>
        <begin position="273"/>
        <end position="345"/>
    </location>
</feature>
<keyword evidence="3" id="KW-0677">Repeat</keyword>
<feature type="domain" description="RRM" evidence="7">
    <location>
        <begin position="374"/>
        <end position="452"/>
    </location>
</feature>
<protein>
    <recommendedName>
        <fullName evidence="7">RRM domain-containing protein</fullName>
    </recommendedName>
</protein>
<feature type="region of interest" description="Disordered" evidence="6">
    <location>
        <begin position="58"/>
        <end position="80"/>
    </location>
</feature>
<comment type="similarity">
    <text evidence="1">Belongs to the ESRP family.</text>
</comment>
<dbReference type="GO" id="GO:0008380">
    <property type="term" value="P:RNA splicing"/>
    <property type="evidence" value="ECO:0007669"/>
    <property type="project" value="UniProtKB-KW"/>
</dbReference>
<keyword evidence="4" id="KW-0694">RNA-binding</keyword>
<feature type="compositionally biased region" description="Low complexity" evidence="6">
    <location>
        <begin position="780"/>
        <end position="828"/>
    </location>
</feature>
<evidence type="ECO:0000256" key="2">
    <source>
        <dbReference type="ARBA" id="ARBA00022664"/>
    </source>
</evidence>
<keyword evidence="2" id="KW-0507">mRNA processing</keyword>
<dbReference type="Proteomes" id="UP000594454">
    <property type="component" value="Chromosome 4"/>
</dbReference>
<feature type="compositionally biased region" description="Polar residues" evidence="6">
    <location>
        <begin position="71"/>
        <end position="80"/>
    </location>
</feature>
<evidence type="ECO:0000256" key="6">
    <source>
        <dbReference type="SAM" id="MobiDB-lite"/>
    </source>
</evidence>
<dbReference type="CDD" id="cd12743">
    <property type="entry name" value="RRM3_Fusilli"/>
    <property type="match status" value="1"/>
</dbReference>
<dbReference type="GO" id="GO:0003723">
    <property type="term" value="F:RNA binding"/>
    <property type="evidence" value="ECO:0007669"/>
    <property type="project" value="UniProtKB-KW"/>
</dbReference>
<keyword evidence="5" id="KW-0508">mRNA splicing</keyword>
<dbReference type="InterPro" id="IPR050666">
    <property type="entry name" value="ESRP"/>
</dbReference>
<dbReference type="GO" id="GO:0006397">
    <property type="term" value="P:mRNA processing"/>
    <property type="evidence" value="ECO:0007669"/>
    <property type="project" value="UniProtKB-KW"/>
</dbReference>
<dbReference type="SUPFAM" id="SSF54928">
    <property type="entry name" value="RNA-binding domain, RBD"/>
    <property type="match status" value="3"/>
</dbReference>
<feature type="compositionally biased region" description="Low complexity" evidence="6">
    <location>
        <begin position="753"/>
        <end position="771"/>
    </location>
</feature>
<gene>
    <name evidence="8" type="ORF">HERILL_LOCUS11333</name>
</gene>
<dbReference type="PANTHER" id="PTHR13976">
    <property type="entry name" value="HETEROGENEOUS NUCLEAR RIBONUCLEOPROTEIN-RELATED"/>
    <property type="match status" value="1"/>
</dbReference>
<evidence type="ECO:0000313" key="9">
    <source>
        <dbReference type="Proteomes" id="UP000594454"/>
    </source>
</evidence>
<dbReference type="InterPro" id="IPR000504">
    <property type="entry name" value="RRM_dom"/>
</dbReference>
<dbReference type="InterPro" id="IPR034980">
    <property type="entry name" value="Fusilli_RRM2"/>
</dbReference>
<accession>A0A7R8UYB4</accession>
<reference evidence="8 9" key="1">
    <citation type="submission" date="2020-11" db="EMBL/GenBank/DDBJ databases">
        <authorList>
            <person name="Wallbank WR R."/>
            <person name="Pardo Diaz C."/>
            <person name="Kozak K."/>
            <person name="Martin S."/>
            <person name="Jiggins C."/>
            <person name="Moest M."/>
            <person name="Warren A I."/>
            <person name="Generalovic N T."/>
            <person name="Byers J.R.P. K."/>
            <person name="Montejo-Kovacevich G."/>
            <person name="Yen C E."/>
        </authorList>
    </citation>
    <scope>NUCLEOTIDE SEQUENCE [LARGE SCALE GENOMIC DNA]</scope>
</reference>
<organism evidence="8 9">
    <name type="scientific">Hermetia illucens</name>
    <name type="common">Black soldier fly</name>
    <dbReference type="NCBI Taxonomy" id="343691"/>
    <lineage>
        <taxon>Eukaryota</taxon>
        <taxon>Metazoa</taxon>
        <taxon>Ecdysozoa</taxon>
        <taxon>Arthropoda</taxon>
        <taxon>Hexapoda</taxon>
        <taxon>Insecta</taxon>
        <taxon>Pterygota</taxon>
        <taxon>Neoptera</taxon>
        <taxon>Endopterygota</taxon>
        <taxon>Diptera</taxon>
        <taxon>Brachycera</taxon>
        <taxon>Stratiomyomorpha</taxon>
        <taxon>Stratiomyidae</taxon>
        <taxon>Hermetiinae</taxon>
        <taxon>Hermetia</taxon>
    </lineage>
</organism>
<feature type="domain" description="RRM" evidence="7">
    <location>
        <begin position="504"/>
        <end position="580"/>
    </location>
</feature>
<dbReference type="InterPro" id="IPR012677">
    <property type="entry name" value="Nucleotide-bd_a/b_plait_sf"/>
</dbReference>
<feature type="compositionally biased region" description="Low complexity" evidence="6">
    <location>
        <begin position="706"/>
        <end position="718"/>
    </location>
</feature>
<dbReference type="OrthoDB" id="431068at2759"/>
<sequence length="909" mass="99522">MLVPGHVVSLYLATCGQSGPALGSDEKEIILLTYVIIDAATTKIVDIQQYLLRPEGQFGKDRTSSESSSSPTQNEAPANSELSLAIAQRADKTLKEAIEHFDAYVRSLQIDPESSNFRIVADGQLPIRQCLHREACAKDIELPSYYCRFSDLRKEYVRYKSQELSRALVPVKDIKKLPQMPPLPPLPLSIAEMLKELDLTSFDDPDFYIKESRDMVTVIQALLTAGHKFESNEIVNLTLEPGDCRSVQQPSKKLKTYNFLWNSIDDEIDGSCIVRARGLPWQSSDQDIAKFFRGLNVAKGGVALCLSPQGRRNGEALVRFVSQEHRDMALKRHKHHIGNRYIEVYRATGDDFLAVAGGASNEAQAFLSKGAQVIIRMRGLPYDCTAKQVLDFFTTGENPCNVLDGTDGVLFVKKPDGRATGDAFVLFAAESDTPKALSRHRESIGQRYIELFRSTIAEVQQVLNRSMDPKTYEPPQPPLIAQMPPVPMPLIPQHVITSGSAKNCIRLRGLPYEARVEHILHFLEEFAKNILYQGVHMVYNAQGQPSGEAFIQMDSEEAARKSAEKKHTQFMVFGKKYRYIEVFQCSGDDMNLVLNGGLQPPVTPSKAPLLSPGGTLVGPPFGGFPAFGPPAAIIPPPRTHTFYSQPFVYWGYPSPPVSPTTYYGPAPPPPPHVAANIPPQHQAALFPVDFIPPTYQPSPASPSQPPTVVTTSMATAASHPPPQPPQFHPQFHPITAAAVAPITTATVAATPTAIQQHQHLQQQQQQYAAQQHNHHHHQQQHQQQLHQQSHHNQQSSISQQHQPLSSATATTASSPATTPPSGGSGTLSAAHHQHLLTIDTNPPSAVSGYEKLGTPRVLTPSGPLASQYLVSATAVAVPQPHPLQTTSHPILAVAPAALPPNQCVELFIA</sequence>
<keyword evidence="9" id="KW-1185">Reference proteome</keyword>
<feature type="compositionally biased region" description="Pro residues" evidence="6">
    <location>
        <begin position="694"/>
        <end position="705"/>
    </location>
</feature>
<dbReference type="CDD" id="cd12738">
    <property type="entry name" value="RRM1_Fusilli"/>
    <property type="match status" value="1"/>
</dbReference>
<dbReference type="Gene3D" id="3.30.420.10">
    <property type="entry name" value="Ribonuclease H-like superfamily/Ribonuclease H"/>
    <property type="match status" value="1"/>
</dbReference>
<dbReference type="Gene3D" id="3.30.70.330">
    <property type="match status" value="3"/>
</dbReference>
<dbReference type="InterPro" id="IPR035979">
    <property type="entry name" value="RBD_domain_sf"/>
</dbReference>
<name>A0A7R8UYB4_HERIL</name>
<dbReference type="InParanoid" id="A0A7R8UYB4"/>
<dbReference type="AlphaFoldDB" id="A0A7R8UYB4"/>
<evidence type="ECO:0000256" key="4">
    <source>
        <dbReference type="ARBA" id="ARBA00022884"/>
    </source>
</evidence>
<evidence type="ECO:0000256" key="3">
    <source>
        <dbReference type="ARBA" id="ARBA00022737"/>
    </source>
</evidence>
<dbReference type="CDD" id="cd12741">
    <property type="entry name" value="RRM2_Fusilli"/>
    <property type="match status" value="1"/>
</dbReference>
<evidence type="ECO:0000313" key="8">
    <source>
        <dbReference type="EMBL" id="CAD7088736.1"/>
    </source>
</evidence>
<dbReference type="FunFam" id="3.30.70.330:FF:000041">
    <property type="entry name" value="Epithelial splicing regulatory protein 1"/>
    <property type="match status" value="1"/>
</dbReference>
<dbReference type="SMART" id="SM00360">
    <property type="entry name" value="RRM"/>
    <property type="match status" value="3"/>
</dbReference>
<dbReference type="InterPro" id="IPR036397">
    <property type="entry name" value="RNaseH_sf"/>
</dbReference>
<dbReference type="EMBL" id="LR899012">
    <property type="protein sequence ID" value="CAD7088736.1"/>
    <property type="molecule type" value="Genomic_DNA"/>
</dbReference>
<feature type="region of interest" description="Disordered" evidence="6">
    <location>
        <begin position="691"/>
        <end position="727"/>
    </location>
</feature>
<feature type="region of interest" description="Disordered" evidence="6">
    <location>
        <begin position="753"/>
        <end position="828"/>
    </location>
</feature>
<evidence type="ECO:0000259" key="7">
    <source>
        <dbReference type="SMART" id="SM00360"/>
    </source>
</evidence>
<evidence type="ECO:0000256" key="1">
    <source>
        <dbReference type="ARBA" id="ARBA00008866"/>
    </source>
</evidence>